<evidence type="ECO:0000313" key="1">
    <source>
        <dbReference type="EMBL" id="GAA2230942.1"/>
    </source>
</evidence>
<dbReference type="EMBL" id="BAAAQY010000004">
    <property type="protein sequence ID" value="GAA2230942.1"/>
    <property type="molecule type" value="Genomic_DNA"/>
</dbReference>
<organism evidence="1 2">
    <name type="scientific">Herbiconiux moechotypicola</name>
    <dbReference type="NCBI Taxonomy" id="637393"/>
    <lineage>
        <taxon>Bacteria</taxon>
        <taxon>Bacillati</taxon>
        <taxon>Actinomycetota</taxon>
        <taxon>Actinomycetes</taxon>
        <taxon>Micrococcales</taxon>
        <taxon>Microbacteriaceae</taxon>
        <taxon>Herbiconiux</taxon>
    </lineage>
</organism>
<sequence length="211" mass="22520">MRIRPLAGAGLVIIACGLFLAGCAGGQETSLPTPGAAADSASADPVTDANLASLRKSLQNEFPQAEVPDVEVVRYIAEDEYGQVRAQCLTDAGFPTTAGDDGGLGGSFTRDRAQEHALANYVCAAKFPLDPKYQVPLTADQVSVLYDYFVDALIPCLVDHGHMIGEPPTREGFFRDFAEGRQWTPYLDLGRDAALSELEKACPSVPDDLVE</sequence>
<keyword evidence="2" id="KW-1185">Reference proteome</keyword>
<name>A0ABN3DGW2_9MICO</name>
<dbReference type="Proteomes" id="UP001500929">
    <property type="component" value="Unassembled WGS sequence"/>
</dbReference>
<protein>
    <recommendedName>
        <fullName evidence="3">Lipoprotein</fullName>
    </recommendedName>
</protein>
<evidence type="ECO:0000313" key="2">
    <source>
        <dbReference type="Proteomes" id="UP001500929"/>
    </source>
</evidence>
<proteinExistence type="predicted"/>
<dbReference type="PROSITE" id="PS51257">
    <property type="entry name" value="PROKAR_LIPOPROTEIN"/>
    <property type="match status" value="1"/>
</dbReference>
<gene>
    <name evidence="1" type="ORF">GCM10009851_14680</name>
</gene>
<comment type="caution">
    <text evidence="1">The sequence shown here is derived from an EMBL/GenBank/DDBJ whole genome shotgun (WGS) entry which is preliminary data.</text>
</comment>
<evidence type="ECO:0008006" key="3">
    <source>
        <dbReference type="Google" id="ProtNLM"/>
    </source>
</evidence>
<accession>A0ABN3DGW2</accession>
<reference evidence="1 2" key="1">
    <citation type="journal article" date="2019" name="Int. J. Syst. Evol. Microbiol.">
        <title>The Global Catalogue of Microorganisms (GCM) 10K type strain sequencing project: providing services to taxonomists for standard genome sequencing and annotation.</title>
        <authorList>
            <consortium name="The Broad Institute Genomics Platform"/>
            <consortium name="The Broad Institute Genome Sequencing Center for Infectious Disease"/>
            <person name="Wu L."/>
            <person name="Ma J."/>
        </authorList>
    </citation>
    <scope>NUCLEOTIDE SEQUENCE [LARGE SCALE GENOMIC DNA]</scope>
    <source>
        <strain evidence="1 2">JCM 16117</strain>
    </source>
</reference>